<dbReference type="Proteomes" id="UP000499080">
    <property type="component" value="Unassembled WGS sequence"/>
</dbReference>
<evidence type="ECO:0000256" key="7">
    <source>
        <dbReference type="ARBA" id="ARBA00023053"/>
    </source>
</evidence>
<evidence type="ECO:0000256" key="11">
    <source>
        <dbReference type="ARBA" id="ARBA00023303"/>
    </source>
</evidence>
<keyword evidence="8 12" id="KW-0406">Ion transport</keyword>
<evidence type="ECO:0000256" key="3">
    <source>
        <dbReference type="ARBA" id="ARBA00022448"/>
    </source>
</evidence>
<evidence type="ECO:0000256" key="1">
    <source>
        <dbReference type="ARBA" id="ARBA00004141"/>
    </source>
</evidence>
<evidence type="ECO:0000256" key="9">
    <source>
        <dbReference type="ARBA" id="ARBA00023136"/>
    </source>
</evidence>
<keyword evidence="7" id="KW-0915">Sodium</keyword>
<dbReference type="OrthoDB" id="6433474at2759"/>
<keyword evidence="10 12" id="KW-0739">Sodium transport</keyword>
<evidence type="ECO:0000256" key="10">
    <source>
        <dbReference type="ARBA" id="ARBA00023201"/>
    </source>
</evidence>
<evidence type="ECO:0000256" key="4">
    <source>
        <dbReference type="ARBA" id="ARBA00022461"/>
    </source>
</evidence>
<comment type="caution">
    <text evidence="13">The sequence shown here is derived from an EMBL/GenBank/DDBJ whole genome shotgun (WGS) entry which is preliminary data.</text>
</comment>
<keyword evidence="14" id="KW-1185">Reference proteome</keyword>
<evidence type="ECO:0000256" key="2">
    <source>
        <dbReference type="ARBA" id="ARBA00007193"/>
    </source>
</evidence>
<name>A0A4Y2PBA2_ARAVE</name>
<keyword evidence="11 12" id="KW-0407">Ion channel</keyword>
<keyword evidence="4 12" id="KW-0894">Sodium channel</keyword>
<dbReference type="Pfam" id="PF00858">
    <property type="entry name" value="ASC"/>
    <property type="match status" value="1"/>
</dbReference>
<keyword evidence="3 12" id="KW-0813">Transport</keyword>
<protein>
    <submittedName>
        <fullName evidence="13">Uncharacterized protein</fullName>
    </submittedName>
</protein>
<gene>
    <name evidence="13" type="ORF">AVEN_139173_1</name>
</gene>
<evidence type="ECO:0000256" key="5">
    <source>
        <dbReference type="ARBA" id="ARBA00022692"/>
    </source>
</evidence>
<dbReference type="EMBL" id="BGPR01010910">
    <property type="protein sequence ID" value="GBN48684.1"/>
    <property type="molecule type" value="Genomic_DNA"/>
</dbReference>
<evidence type="ECO:0000313" key="13">
    <source>
        <dbReference type="EMBL" id="GBN48684.1"/>
    </source>
</evidence>
<accession>A0A4Y2PBA2</accession>
<evidence type="ECO:0000256" key="8">
    <source>
        <dbReference type="ARBA" id="ARBA00023065"/>
    </source>
</evidence>
<dbReference type="AlphaFoldDB" id="A0A4Y2PBA2"/>
<reference evidence="13 14" key="1">
    <citation type="journal article" date="2019" name="Sci. Rep.">
        <title>Orb-weaving spider Araneus ventricosus genome elucidates the spidroin gene catalogue.</title>
        <authorList>
            <person name="Kono N."/>
            <person name="Nakamura H."/>
            <person name="Ohtoshi R."/>
            <person name="Moran D.A.P."/>
            <person name="Shinohara A."/>
            <person name="Yoshida Y."/>
            <person name="Fujiwara M."/>
            <person name="Mori M."/>
            <person name="Tomita M."/>
            <person name="Arakawa K."/>
        </authorList>
    </citation>
    <scope>NUCLEOTIDE SEQUENCE [LARGE SCALE GENOMIC DNA]</scope>
</reference>
<keyword evidence="5 12" id="KW-0812">Transmembrane</keyword>
<proteinExistence type="inferred from homology"/>
<comment type="subcellular location">
    <subcellularLocation>
        <location evidence="1">Membrane</location>
        <topology evidence="1">Multi-pass membrane protein</topology>
    </subcellularLocation>
</comment>
<comment type="similarity">
    <text evidence="2 12">Belongs to the amiloride-sensitive sodium channel (TC 1.A.6) family.</text>
</comment>
<keyword evidence="9" id="KW-0472">Membrane</keyword>
<organism evidence="13 14">
    <name type="scientific">Araneus ventricosus</name>
    <name type="common">Orbweaver spider</name>
    <name type="synonym">Epeira ventricosa</name>
    <dbReference type="NCBI Taxonomy" id="182803"/>
    <lineage>
        <taxon>Eukaryota</taxon>
        <taxon>Metazoa</taxon>
        <taxon>Ecdysozoa</taxon>
        <taxon>Arthropoda</taxon>
        <taxon>Chelicerata</taxon>
        <taxon>Arachnida</taxon>
        <taxon>Araneae</taxon>
        <taxon>Araneomorphae</taxon>
        <taxon>Entelegynae</taxon>
        <taxon>Araneoidea</taxon>
        <taxon>Araneidae</taxon>
        <taxon>Araneus</taxon>
    </lineage>
</organism>
<evidence type="ECO:0000256" key="12">
    <source>
        <dbReference type="RuleBase" id="RU000679"/>
    </source>
</evidence>
<dbReference type="GO" id="GO:0016020">
    <property type="term" value="C:membrane"/>
    <property type="evidence" value="ECO:0007669"/>
    <property type="project" value="UniProtKB-SubCell"/>
</dbReference>
<dbReference type="InterPro" id="IPR001873">
    <property type="entry name" value="ENaC"/>
</dbReference>
<evidence type="ECO:0000256" key="6">
    <source>
        <dbReference type="ARBA" id="ARBA00022989"/>
    </source>
</evidence>
<evidence type="ECO:0000313" key="14">
    <source>
        <dbReference type="Proteomes" id="UP000499080"/>
    </source>
</evidence>
<sequence length="192" mass="22008">MYLLCFSSIDYYRNIRCHTDRPGDLHACYTIHTLIDRPDGKEEIVSTRATETLTVDSIFTEYNMKVADPAVQISIHNSKNILNPYVFGHSLKKGHVTLFRLTKTVKRLLPPPYETKCKDYLTEWKNRGGRGPTTEKECIEECERNSSMEILGCVMHMLRGPTNEKICKDYGIDERVLLASQDCVIKNCKPAC</sequence>
<dbReference type="GO" id="GO:0005272">
    <property type="term" value="F:sodium channel activity"/>
    <property type="evidence" value="ECO:0007669"/>
    <property type="project" value="UniProtKB-KW"/>
</dbReference>
<keyword evidence="6" id="KW-1133">Transmembrane helix</keyword>